<comment type="similarity">
    <text evidence="3 7">Belongs to the peptidase S26 family.</text>
</comment>
<feature type="active site" evidence="6">
    <location>
        <position position="82"/>
    </location>
</feature>
<dbReference type="InterPro" id="IPR019757">
    <property type="entry name" value="Pept_S26A_signal_pept_1_Lys-AS"/>
</dbReference>
<dbReference type="Proteomes" id="UP000327194">
    <property type="component" value="Chromosome"/>
</dbReference>
<comment type="catalytic activity">
    <reaction evidence="1 7">
        <text>Cleavage of hydrophobic, N-terminal signal or leader sequences from secreted and periplasmic proteins.</text>
        <dbReference type="EC" id="3.4.21.89"/>
    </reaction>
</comment>
<evidence type="ECO:0000256" key="6">
    <source>
        <dbReference type="PIRSR" id="PIRSR600223-1"/>
    </source>
</evidence>
<comment type="subcellular location">
    <subcellularLocation>
        <location evidence="2">Cell membrane</location>
        <topology evidence="2">Single-pass type II membrane protein</topology>
    </subcellularLocation>
    <subcellularLocation>
        <location evidence="7">Membrane</location>
        <topology evidence="7">Single-pass type II membrane protein</topology>
    </subcellularLocation>
</comment>
<dbReference type="AlphaFoldDB" id="A0AAE6P1V3"/>
<dbReference type="GO" id="GO:0005886">
    <property type="term" value="C:plasma membrane"/>
    <property type="evidence" value="ECO:0007669"/>
    <property type="project" value="UniProtKB-SubCell"/>
</dbReference>
<accession>A0AAE6P1V3</accession>
<protein>
    <recommendedName>
        <fullName evidence="4 7">Signal peptidase I</fullName>
        <ecNumber evidence="4 7">3.4.21.89</ecNumber>
    </recommendedName>
</protein>
<evidence type="ECO:0000313" key="10">
    <source>
        <dbReference type="Proteomes" id="UP000327194"/>
    </source>
</evidence>
<proteinExistence type="inferred from homology"/>
<keyword evidence="5 7" id="KW-0378">Hydrolase</keyword>
<keyword evidence="7" id="KW-1133">Transmembrane helix</keyword>
<sequence>MKFFKSVMSWVIPIAIGLILALLIRQYLFTLAKVDGPSMQPNLESGERIMVFRQAKIKHRSVVVFDAAGEDPTAAPNTDYVKRVIGLPGDTVAFRGGNIYVNNKKVNQDYISKDQQQKGTYYNRMPGDWDLTSLSKNWPKNKGAVKVPQGEYFVLGDHRSVSNDSRYWGFVPKKKVVGVVKTFPWNTTKQKRYNINELGY</sequence>
<dbReference type="PROSITE" id="PS00761">
    <property type="entry name" value="SPASE_I_3"/>
    <property type="match status" value="1"/>
</dbReference>
<keyword evidence="7" id="KW-0812">Transmembrane</keyword>
<dbReference type="PROSITE" id="PS00760">
    <property type="entry name" value="SPASE_I_2"/>
    <property type="match status" value="1"/>
</dbReference>
<dbReference type="GO" id="GO:0006465">
    <property type="term" value="P:signal peptide processing"/>
    <property type="evidence" value="ECO:0007669"/>
    <property type="project" value="InterPro"/>
</dbReference>
<evidence type="ECO:0000256" key="3">
    <source>
        <dbReference type="ARBA" id="ARBA00009370"/>
    </source>
</evidence>
<organism evidence="9 10">
    <name type="scientific">Fructilactobacillus fructivorans</name>
    <dbReference type="NCBI Taxonomy" id="1614"/>
    <lineage>
        <taxon>Bacteria</taxon>
        <taxon>Bacillati</taxon>
        <taxon>Bacillota</taxon>
        <taxon>Bacilli</taxon>
        <taxon>Lactobacillales</taxon>
        <taxon>Lactobacillaceae</taxon>
        <taxon>Fructilactobacillus</taxon>
    </lineage>
</organism>
<dbReference type="PANTHER" id="PTHR43390">
    <property type="entry name" value="SIGNAL PEPTIDASE I"/>
    <property type="match status" value="1"/>
</dbReference>
<evidence type="ECO:0000256" key="4">
    <source>
        <dbReference type="ARBA" id="ARBA00013208"/>
    </source>
</evidence>
<gene>
    <name evidence="9" type="primary">lepB</name>
    <name evidence="9" type="ORF">LF543_06645</name>
</gene>
<dbReference type="EMBL" id="CP045562">
    <property type="protein sequence ID" value="QFX93234.1"/>
    <property type="molecule type" value="Genomic_DNA"/>
</dbReference>
<evidence type="ECO:0000313" key="9">
    <source>
        <dbReference type="EMBL" id="QFX93234.1"/>
    </source>
</evidence>
<dbReference type="NCBIfam" id="TIGR02227">
    <property type="entry name" value="sigpep_I_bact"/>
    <property type="match status" value="1"/>
</dbReference>
<dbReference type="InterPro" id="IPR019533">
    <property type="entry name" value="Peptidase_S26"/>
</dbReference>
<evidence type="ECO:0000256" key="5">
    <source>
        <dbReference type="ARBA" id="ARBA00022801"/>
    </source>
</evidence>
<evidence type="ECO:0000256" key="1">
    <source>
        <dbReference type="ARBA" id="ARBA00000677"/>
    </source>
</evidence>
<dbReference type="EC" id="3.4.21.89" evidence="4 7"/>
<name>A0AAE6P1V3_9LACO</name>
<dbReference type="GO" id="GO:0004252">
    <property type="term" value="F:serine-type endopeptidase activity"/>
    <property type="evidence" value="ECO:0007669"/>
    <property type="project" value="InterPro"/>
</dbReference>
<dbReference type="PANTHER" id="PTHR43390:SF1">
    <property type="entry name" value="CHLOROPLAST PROCESSING PEPTIDASE"/>
    <property type="match status" value="1"/>
</dbReference>
<dbReference type="InterPro" id="IPR036286">
    <property type="entry name" value="LexA/Signal_pep-like_sf"/>
</dbReference>
<keyword evidence="7" id="KW-0645">Protease</keyword>
<dbReference type="KEGG" id="lfv:LF543_06645"/>
<dbReference type="RefSeq" id="WP_010022094.1">
    <property type="nucleotide sequence ID" value="NZ_AZDS01000006.1"/>
</dbReference>
<feature type="transmembrane region" description="Helical" evidence="7">
    <location>
        <begin position="7"/>
        <end position="28"/>
    </location>
</feature>
<dbReference type="Pfam" id="PF10502">
    <property type="entry name" value="Peptidase_S26"/>
    <property type="match status" value="1"/>
</dbReference>
<feature type="active site" evidence="6">
    <location>
        <position position="38"/>
    </location>
</feature>
<keyword evidence="7" id="KW-0472">Membrane</keyword>
<dbReference type="GO" id="GO:0009003">
    <property type="term" value="F:signal peptidase activity"/>
    <property type="evidence" value="ECO:0007669"/>
    <property type="project" value="UniProtKB-EC"/>
</dbReference>
<feature type="domain" description="Peptidase S26" evidence="8">
    <location>
        <begin position="8"/>
        <end position="182"/>
    </location>
</feature>
<evidence type="ECO:0000259" key="8">
    <source>
        <dbReference type="Pfam" id="PF10502"/>
    </source>
</evidence>
<dbReference type="CDD" id="cd06530">
    <property type="entry name" value="S26_SPase_I"/>
    <property type="match status" value="1"/>
</dbReference>
<reference evidence="9 10" key="1">
    <citation type="submission" date="2019-10" db="EMBL/GenBank/DDBJ databases">
        <title>Genome sequencing of Lactobacillus fructivorans.</title>
        <authorList>
            <person name="Kim K."/>
        </authorList>
    </citation>
    <scope>NUCLEOTIDE SEQUENCE [LARGE SCALE GENOMIC DNA]</scope>
    <source>
        <strain evidence="9 10">LF543</strain>
    </source>
</reference>
<dbReference type="InterPro" id="IPR000223">
    <property type="entry name" value="Pept_S26A_signal_pept_1"/>
</dbReference>
<evidence type="ECO:0000256" key="2">
    <source>
        <dbReference type="ARBA" id="ARBA00004401"/>
    </source>
</evidence>
<dbReference type="SUPFAM" id="SSF51306">
    <property type="entry name" value="LexA/Signal peptidase"/>
    <property type="match status" value="1"/>
</dbReference>
<dbReference type="InterPro" id="IPR019758">
    <property type="entry name" value="Pept_S26A_signal_pept_1_CS"/>
</dbReference>
<evidence type="ECO:0000256" key="7">
    <source>
        <dbReference type="RuleBase" id="RU362042"/>
    </source>
</evidence>
<dbReference type="Gene3D" id="2.10.109.10">
    <property type="entry name" value="Umud Fragment, subunit A"/>
    <property type="match status" value="1"/>
</dbReference>
<dbReference type="PRINTS" id="PR00727">
    <property type="entry name" value="LEADERPTASE"/>
</dbReference>